<accession>A0AA39Q8H3</accession>
<sequence>MPEILRISVSSCPSSLGDDTAINYRRMVVCSCIVVFELASMPVLSYFKAWRSLVWREDFIAVRLLWCGRPVTLDNRSLPFLFLTATLHYAHSGSVLRYSLGSKYGHQDDEREARVKEYEARLGAAEERVKRERQGGKERVAELEASVRALQRQL</sequence>
<evidence type="ECO:0000313" key="2">
    <source>
        <dbReference type="EMBL" id="KAK0497724.1"/>
    </source>
</evidence>
<dbReference type="Proteomes" id="UP001175228">
    <property type="component" value="Unassembled WGS sequence"/>
</dbReference>
<comment type="caution">
    <text evidence="2">The sequence shown here is derived from an EMBL/GenBank/DDBJ whole genome shotgun (WGS) entry which is preliminary data.</text>
</comment>
<dbReference type="AlphaFoldDB" id="A0AA39Q8H3"/>
<organism evidence="2 3">
    <name type="scientific">Armillaria luteobubalina</name>
    <dbReference type="NCBI Taxonomy" id="153913"/>
    <lineage>
        <taxon>Eukaryota</taxon>
        <taxon>Fungi</taxon>
        <taxon>Dikarya</taxon>
        <taxon>Basidiomycota</taxon>
        <taxon>Agaricomycotina</taxon>
        <taxon>Agaricomycetes</taxon>
        <taxon>Agaricomycetidae</taxon>
        <taxon>Agaricales</taxon>
        <taxon>Marasmiineae</taxon>
        <taxon>Physalacriaceae</taxon>
        <taxon>Armillaria</taxon>
    </lineage>
</organism>
<name>A0AA39Q8H3_9AGAR</name>
<gene>
    <name evidence="2" type="ORF">EDD18DRAFT_1159036</name>
</gene>
<keyword evidence="1" id="KW-0175">Coiled coil</keyword>
<proteinExistence type="predicted"/>
<feature type="non-terminal residue" evidence="2">
    <location>
        <position position="154"/>
    </location>
</feature>
<protein>
    <submittedName>
        <fullName evidence="2">Uncharacterized protein</fullName>
    </submittedName>
</protein>
<reference evidence="2" key="1">
    <citation type="submission" date="2023-06" db="EMBL/GenBank/DDBJ databases">
        <authorList>
            <consortium name="Lawrence Berkeley National Laboratory"/>
            <person name="Ahrendt S."/>
            <person name="Sahu N."/>
            <person name="Indic B."/>
            <person name="Wong-Bajracharya J."/>
            <person name="Merenyi Z."/>
            <person name="Ke H.-M."/>
            <person name="Monk M."/>
            <person name="Kocsube S."/>
            <person name="Drula E."/>
            <person name="Lipzen A."/>
            <person name="Balint B."/>
            <person name="Henrissat B."/>
            <person name="Andreopoulos B."/>
            <person name="Martin F.M."/>
            <person name="Harder C.B."/>
            <person name="Rigling D."/>
            <person name="Ford K.L."/>
            <person name="Foster G.D."/>
            <person name="Pangilinan J."/>
            <person name="Papanicolaou A."/>
            <person name="Barry K."/>
            <person name="LaButti K."/>
            <person name="Viragh M."/>
            <person name="Koriabine M."/>
            <person name="Yan M."/>
            <person name="Riley R."/>
            <person name="Champramary S."/>
            <person name="Plett K.L."/>
            <person name="Tsai I.J."/>
            <person name="Slot J."/>
            <person name="Sipos G."/>
            <person name="Plett J."/>
            <person name="Nagy L.G."/>
            <person name="Grigoriev I.V."/>
        </authorList>
    </citation>
    <scope>NUCLEOTIDE SEQUENCE</scope>
    <source>
        <strain evidence="2">HWK02</strain>
    </source>
</reference>
<keyword evidence="3" id="KW-1185">Reference proteome</keyword>
<feature type="coiled-coil region" evidence="1">
    <location>
        <begin position="108"/>
        <end position="153"/>
    </location>
</feature>
<dbReference type="EMBL" id="JAUEPU010000012">
    <property type="protein sequence ID" value="KAK0497724.1"/>
    <property type="molecule type" value="Genomic_DNA"/>
</dbReference>
<evidence type="ECO:0000313" key="3">
    <source>
        <dbReference type="Proteomes" id="UP001175228"/>
    </source>
</evidence>
<evidence type="ECO:0000256" key="1">
    <source>
        <dbReference type="SAM" id="Coils"/>
    </source>
</evidence>